<evidence type="ECO:0000313" key="1">
    <source>
        <dbReference type="EMBL" id="AUX28513.1"/>
    </source>
</evidence>
<gene>
    <name evidence="1" type="ORF">SOCE836_005840</name>
</gene>
<name>A0A4P2QGS5_SORCE</name>
<dbReference type="AlphaFoldDB" id="A0A4P2QGS5"/>
<evidence type="ECO:0000313" key="2">
    <source>
        <dbReference type="Proteomes" id="UP000295497"/>
    </source>
</evidence>
<dbReference type="RefSeq" id="WP_237244965.1">
    <property type="nucleotide sequence ID" value="NZ_CP012672.1"/>
</dbReference>
<sequence>MRFLDAIGRAIGGVLSPIAFEGSLLRGARLFHPDGVVYCAGVKPLAVEGEVGALAQRLGGPALVRLSGGIWRWRSVKVERRPDVLGIAVRFRTSEEVTPVVSAGDQDLIFLSARRLWLLPIAIFTTKTRDFLDNHYYAQLPFDVEGFGRAEFRLIPLRPSTVKGHRLERLERSAAAGLALLRLEVRRRGARARWMPVADIELYEPVDIDQNTLRFNPFQAGKGIVPSGLIQSTRLWTYWGSYFGRVLGARIRARRASAGAARRARGARRVREQ</sequence>
<protein>
    <submittedName>
        <fullName evidence="1">Uncharacterized protein</fullName>
    </submittedName>
</protein>
<reference evidence="1 2" key="1">
    <citation type="submission" date="2015-09" db="EMBL/GenBank/DDBJ databases">
        <title>Sorangium comparison.</title>
        <authorList>
            <person name="Zaburannyi N."/>
            <person name="Bunk B."/>
            <person name="Overmann J."/>
            <person name="Mueller R."/>
        </authorList>
    </citation>
    <scope>NUCLEOTIDE SEQUENCE [LARGE SCALE GENOMIC DNA]</scope>
    <source>
        <strain evidence="1 2">So ce836</strain>
    </source>
</reference>
<proteinExistence type="predicted"/>
<dbReference type="EMBL" id="CP012672">
    <property type="protein sequence ID" value="AUX28513.1"/>
    <property type="molecule type" value="Genomic_DNA"/>
</dbReference>
<organism evidence="1 2">
    <name type="scientific">Sorangium cellulosum</name>
    <name type="common">Polyangium cellulosum</name>
    <dbReference type="NCBI Taxonomy" id="56"/>
    <lineage>
        <taxon>Bacteria</taxon>
        <taxon>Pseudomonadati</taxon>
        <taxon>Myxococcota</taxon>
        <taxon>Polyangia</taxon>
        <taxon>Polyangiales</taxon>
        <taxon>Polyangiaceae</taxon>
        <taxon>Sorangium</taxon>
    </lineage>
</organism>
<dbReference type="Proteomes" id="UP000295497">
    <property type="component" value="Chromosome"/>
</dbReference>
<accession>A0A4P2QGS5</accession>